<evidence type="ECO:0000256" key="2">
    <source>
        <dbReference type="PROSITE-ProRule" id="PRU00708"/>
    </source>
</evidence>
<dbReference type="Pfam" id="PF20431">
    <property type="entry name" value="E_motif"/>
    <property type="match status" value="1"/>
</dbReference>
<dbReference type="PANTHER" id="PTHR47926">
    <property type="entry name" value="PENTATRICOPEPTIDE REPEAT-CONTAINING PROTEIN"/>
    <property type="match status" value="1"/>
</dbReference>
<reference evidence="3 4" key="1">
    <citation type="submission" date="2024-05" db="EMBL/GenBank/DDBJ databases">
        <title>Haplotype-resolved chromosome-level genome assembly of Huyou (Citrus changshanensis).</title>
        <authorList>
            <person name="Miao C."/>
            <person name="Chen W."/>
            <person name="Wu Y."/>
            <person name="Wang L."/>
            <person name="Zhao S."/>
            <person name="Grierson D."/>
            <person name="Xu C."/>
            <person name="Chen K."/>
        </authorList>
    </citation>
    <scope>NUCLEOTIDE SEQUENCE [LARGE SCALE GENOMIC DNA]</scope>
    <source>
        <strain evidence="3">01-14</strain>
        <tissue evidence="3">Leaf</tissue>
    </source>
</reference>
<evidence type="ECO:0000313" key="3">
    <source>
        <dbReference type="EMBL" id="KAK9182878.1"/>
    </source>
</evidence>
<keyword evidence="4" id="KW-1185">Reference proteome</keyword>
<dbReference type="NCBIfam" id="TIGR00756">
    <property type="entry name" value="PPR"/>
    <property type="match status" value="1"/>
</dbReference>
<dbReference type="InterPro" id="IPR046960">
    <property type="entry name" value="PPR_At4g14850-like_plant"/>
</dbReference>
<dbReference type="Gene3D" id="1.25.40.10">
    <property type="entry name" value="Tetratricopeptide repeat domain"/>
    <property type="match status" value="1"/>
</dbReference>
<dbReference type="GO" id="GO:0003723">
    <property type="term" value="F:RNA binding"/>
    <property type="evidence" value="ECO:0007669"/>
    <property type="project" value="InterPro"/>
</dbReference>
<sequence length="440" mass="48468">MQASDRFNINSQLEHLQAKYVGTGHADLNRFEWAVNIQRDSYASYVGHYPILAYFAIAENESIGREHYNFMQMLDGLTDVISGSGCLKTLEVIANIVILERNGNVELSNGLAGCNEFMDKANGMTDRFEERAVSIGHYADLDGISDQLPGSSGGWQVDIHFDGGVDELRPSRSGSVRKVFEIMAVGDFLEYCDCGTCARWLGKEIHGYAIRHGLDTNVCIGSSLINMHAKCLGAHDSLGYFCLLPLKDAISWNSIIAGCVQNGLFDEGLKFFGQMLMAKIKAGHVPFSRIMHAGSTENVWLTLLSACRVHGNVELAEKVADMILMIDPNNTGAYVILSAARIWKDAASSRVSMRNKGMKMTPACSWIEVKNKAYAFVAGDESHPYYHRINEALKDLLERMEQEGRACSTGTGNGGYMHHNCVFGEHVLNASLSLDLCNDP</sequence>
<dbReference type="InterPro" id="IPR002885">
    <property type="entry name" value="PPR_rpt"/>
</dbReference>
<dbReference type="InterPro" id="IPR011990">
    <property type="entry name" value="TPR-like_helical_dom_sf"/>
</dbReference>
<keyword evidence="1" id="KW-0677">Repeat</keyword>
<gene>
    <name evidence="3" type="ORF">WN944_026026</name>
</gene>
<dbReference type="InterPro" id="IPR009846">
    <property type="entry name" value="SF3b5/RDS3-10"/>
</dbReference>
<dbReference type="InterPro" id="IPR046848">
    <property type="entry name" value="E_motif"/>
</dbReference>
<dbReference type="GO" id="GO:0009451">
    <property type="term" value="P:RNA modification"/>
    <property type="evidence" value="ECO:0007669"/>
    <property type="project" value="InterPro"/>
</dbReference>
<evidence type="ECO:0000313" key="4">
    <source>
        <dbReference type="Proteomes" id="UP001428341"/>
    </source>
</evidence>
<dbReference type="Pfam" id="PF07189">
    <property type="entry name" value="SF3b10"/>
    <property type="match status" value="1"/>
</dbReference>
<proteinExistence type="predicted"/>
<accession>A0AAP0LTM5</accession>
<evidence type="ECO:0008006" key="5">
    <source>
        <dbReference type="Google" id="ProtNLM"/>
    </source>
</evidence>
<dbReference type="PANTHER" id="PTHR47926:SF518">
    <property type="entry name" value="(WILD MALAYSIAN BANANA) HYPOTHETICAL PROTEIN"/>
    <property type="match status" value="1"/>
</dbReference>
<dbReference type="AlphaFoldDB" id="A0AAP0LTM5"/>
<feature type="repeat" description="PPR" evidence="2">
    <location>
        <begin position="248"/>
        <end position="282"/>
    </location>
</feature>
<dbReference type="Proteomes" id="UP001428341">
    <property type="component" value="Unassembled WGS sequence"/>
</dbReference>
<organism evidence="3 4">
    <name type="scientific">Citrus x changshan-huyou</name>
    <dbReference type="NCBI Taxonomy" id="2935761"/>
    <lineage>
        <taxon>Eukaryota</taxon>
        <taxon>Viridiplantae</taxon>
        <taxon>Streptophyta</taxon>
        <taxon>Embryophyta</taxon>
        <taxon>Tracheophyta</taxon>
        <taxon>Spermatophyta</taxon>
        <taxon>Magnoliopsida</taxon>
        <taxon>eudicotyledons</taxon>
        <taxon>Gunneridae</taxon>
        <taxon>Pentapetalae</taxon>
        <taxon>rosids</taxon>
        <taxon>malvids</taxon>
        <taxon>Sapindales</taxon>
        <taxon>Rutaceae</taxon>
        <taxon>Aurantioideae</taxon>
        <taxon>Citrus</taxon>
    </lineage>
</organism>
<protein>
    <recommendedName>
        <fullName evidence="5">Pentatricopeptide repeat-containing protein</fullName>
    </recommendedName>
</protein>
<name>A0AAP0LTM5_9ROSI</name>
<evidence type="ECO:0000256" key="1">
    <source>
        <dbReference type="ARBA" id="ARBA00022737"/>
    </source>
</evidence>
<dbReference type="EMBL" id="JBCGBO010000024">
    <property type="protein sequence ID" value="KAK9182878.1"/>
    <property type="molecule type" value="Genomic_DNA"/>
</dbReference>
<comment type="caution">
    <text evidence="3">The sequence shown here is derived from an EMBL/GenBank/DDBJ whole genome shotgun (WGS) entry which is preliminary data.</text>
</comment>
<dbReference type="PROSITE" id="PS51375">
    <property type="entry name" value="PPR"/>
    <property type="match status" value="1"/>
</dbReference>
<dbReference type="Pfam" id="PF01535">
    <property type="entry name" value="PPR"/>
    <property type="match status" value="1"/>
</dbReference>